<evidence type="ECO:0000313" key="15">
    <source>
        <dbReference type="Proteomes" id="UP000430508"/>
    </source>
</evidence>
<keyword evidence="8 12" id="KW-0238">DNA-binding</keyword>
<dbReference type="PANTHER" id="PTHR10359:SF18">
    <property type="entry name" value="ENDONUCLEASE III"/>
    <property type="match status" value="1"/>
</dbReference>
<dbReference type="GO" id="GO:0051539">
    <property type="term" value="F:4 iron, 4 sulfur cluster binding"/>
    <property type="evidence" value="ECO:0007669"/>
    <property type="project" value="UniProtKB-UniRule"/>
</dbReference>
<dbReference type="FunFam" id="1.10.340.30:FF:000001">
    <property type="entry name" value="Endonuclease III"/>
    <property type="match status" value="1"/>
</dbReference>
<evidence type="ECO:0000256" key="10">
    <source>
        <dbReference type="ARBA" id="ARBA00023239"/>
    </source>
</evidence>
<dbReference type="InterPro" id="IPR003265">
    <property type="entry name" value="HhH-GPD_domain"/>
</dbReference>
<keyword evidence="10 12" id="KW-0456">Lyase</keyword>
<dbReference type="HAMAP" id="MF_00942">
    <property type="entry name" value="Nth"/>
    <property type="match status" value="1"/>
</dbReference>
<evidence type="ECO:0000256" key="4">
    <source>
        <dbReference type="ARBA" id="ARBA00022763"/>
    </source>
</evidence>
<keyword evidence="4 12" id="KW-0227">DNA damage</keyword>
<evidence type="ECO:0000256" key="9">
    <source>
        <dbReference type="ARBA" id="ARBA00023204"/>
    </source>
</evidence>
<keyword evidence="6 12" id="KW-0408">Iron</keyword>
<dbReference type="InterPro" id="IPR023170">
    <property type="entry name" value="HhH_base_excis_C"/>
</dbReference>
<keyword evidence="3 12" id="KW-0479">Metal-binding</keyword>
<evidence type="ECO:0000259" key="13">
    <source>
        <dbReference type="SMART" id="SM00478"/>
    </source>
</evidence>
<dbReference type="RefSeq" id="WP_019225765.1">
    <property type="nucleotide sequence ID" value="NZ_CP046996.1"/>
</dbReference>
<keyword evidence="2 12" id="KW-0004">4Fe-4S</keyword>
<dbReference type="Pfam" id="PF00633">
    <property type="entry name" value="HHH"/>
    <property type="match status" value="1"/>
</dbReference>
<dbReference type="Gene3D" id="1.10.1670.10">
    <property type="entry name" value="Helix-hairpin-Helix base-excision DNA repair enzymes (C-terminal)"/>
    <property type="match status" value="1"/>
</dbReference>
<feature type="binding site" evidence="12">
    <location>
        <position position="201"/>
    </location>
    <ligand>
        <name>[4Fe-4S] cluster</name>
        <dbReference type="ChEBI" id="CHEBI:49883"/>
    </ligand>
</feature>
<keyword evidence="9 12" id="KW-0234">DNA repair</keyword>
<comment type="catalytic activity">
    <reaction evidence="12">
        <text>2'-deoxyribonucleotide-(2'-deoxyribose 5'-phosphate)-2'-deoxyribonucleotide-DNA = a 3'-end 2'-deoxyribonucleotide-(2,3-dehydro-2,3-deoxyribose 5'-phosphate)-DNA + a 5'-end 5'-phospho-2'-deoxyribonucleoside-DNA + H(+)</text>
        <dbReference type="Rhea" id="RHEA:66592"/>
        <dbReference type="Rhea" id="RHEA-COMP:13180"/>
        <dbReference type="Rhea" id="RHEA-COMP:16897"/>
        <dbReference type="Rhea" id="RHEA-COMP:17067"/>
        <dbReference type="ChEBI" id="CHEBI:15378"/>
        <dbReference type="ChEBI" id="CHEBI:136412"/>
        <dbReference type="ChEBI" id="CHEBI:157695"/>
        <dbReference type="ChEBI" id="CHEBI:167181"/>
        <dbReference type="EC" id="4.2.99.18"/>
    </reaction>
</comment>
<evidence type="ECO:0000256" key="1">
    <source>
        <dbReference type="ARBA" id="ARBA00008343"/>
    </source>
</evidence>
<proteinExistence type="inferred from homology"/>
<evidence type="ECO:0000256" key="8">
    <source>
        <dbReference type="ARBA" id="ARBA00023125"/>
    </source>
</evidence>
<dbReference type="Pfam" id="PF00730">
    <property type="entry name" value="HhH-GPD"/>
    <property type="match status" value="1"/>
</dbReference>
<accession>A0A857DKJ6</accession>
<reference evidence="14 15" key="1">
    <citation type="submission" date="2019-12" db="EMBL/GenBank/DDBJ databases">
        <title>Sequence classification of anaerobic respiratory reductive dehalogenases: First we see many, then we see few.</title>
        <authorList>
            <person name="Molenda O."/>
            <person name="Puentes Jacome L.A."/>
            <person name="Cao X."/>
            <person name="Nesbo C.L."/>
            <person name="Tang S."/>
            <person name="Morson N."/>
            <person name="Patron J."/>
            <person name="Lomheim L."/>
            <person name="Wishart D.S."/>
            <person name="Edwards E.A."/>
        </authorList>
    </citation>
    <scope>NUCLEOTIDE SEQUENCE [LARGE SCALE GENOMIC DNA]</scope>
    <source>
        <strain evidence="14 15">12DCA</strain>
    </source>
</reference>
<dbReference type="GO" id="GO:0140078">
    <property type="term" value="F:class I DNA-(apurinic or apyrimidinic site) endonuclease activity"/>
    <property type="evidence" value="ECO:0007669"/>
    <property type="project" value="UniProtKB-EC"/>
</dbReference>
<feature type="domain" description="HhH-GPD" evidence="13">
    <location>
        <begin position="45"/>
        <end position="192"/>
    </location>
</feature>
<feature type="binding site" evidence="12">
    <location>
        <position position="210"/>
    </location>
    <ligand>
        <name>[4Fe-4S] cluster</name>
        <dbReference type="ChEBI" id="CHEBI:49883"/>
    </ligand>
</feature>
<dbReference type="EC" id="4.2.99.18" evidence="12"/>
<protein>
    <recommendedName>
        <fullName evidence="12">Endonuclease III</fullName>
        <ecNumber evidence="12">4.2.99.18</ecNumber>
    </recommendedName>
    <alternativeName>
        <fullName evidence="12">DNA-(apurinic or apyrimidinic site) lyase</fullName>
    </alternativeName>
</protein>
<dbReference type="GO" id="GO:0003677">
    <property type="term" value="F:DNA binding"/>
    <property type="evidence" value="ECO:0007669"/>
    <property type="project" value="UniProtKB-UniRule"/>
</dbReference>
<keyword evidence="14" id="KW-0255">Endonuclease</keyword>
<evidence type="ECO:0000256" key="2">
    <source>
        <dbReference type="ARBA" id="ARBA00022485"/>
    </source>
</evidence>
<keyword evidence="7 12" id="KW-0411">Iron-sulfur</keyword>
<dbReference type="PIRSF" id="PIRSF001435">
    <property type="entry name" value="Nth"/>
    <property type="match status" value="1"/>
</dbReference>
<sequence length="217" mass="24652">MEPNRLMMRDCKINRILCILEQTYPEAHCELNFRNPFELLVATILSAQTTDQKVNKVTAVLFERCPTPKKMLEITPREFEEIIRPIGLFRTKAKNILQTCELLIEEHHGDVPSNLDDLVKMPGVGRKTAGVVLANAYGIPALPVDTHVLRVANRLGLSREKDPSKVEKELTALIPMELWIDTHHRLIFHGRRLCHARKPECPVCPLKDCCPVFTSAS</sequence>
<keyword evidence="11 12" id="KW-0326">Glycosidase</keyword>
<evidence type="ECO:0000313" key="14">
    <source>
        <dbReference type="EMBL" id="QHA01890.1"/>
    </source>
</evidence>
<dbReference type="NCBIfam" id="TIGR01083">
    <property type="entry name" value="nth"/>
    <property type="match status" value="1"/>
</dbReference>
<dbReference type="PANTHER" id="PTHR10359">
    <property type="entry name" value="A/G-SPECIFIC ADENINE GLYCOSYLASE/ENDONUCLEASE III"/>
    <property type="match status" value="1"/>
</dbReference>
<dbReference type="GO" id="GO:0046872">
    <property type="term" value="F:metal ion binding"/>
    <property type="evidence" value="ECO:0007669"/>
    <property type="project" value="UniProtKB-KW"/>
</dbReference>
<evidence type="ECO:0000256" key="3">
    <source>
        <dbReference type="ARBA" id="ARBA00022723"/>
    </source>
</evidence>
<feature type="binding site" evidence="12">
    <location>
        <position position="204"/>
    </location>
    <ligand>
        <name>[4Fe-4S] cluster</name>
        <dbReference type="ChEBI" id="CHEBI:49883"/>
    </ligand>
</feature>
<name>A0A857DKJ6_9FIRM</name>
<keyword evidence="14" id="KW-0540">Nuclease</keyword>
<feature type="binding site" evidence="12">
    <location>
        <position position="194"/>
    </location>
    <ligand>
        <name>[4Fe-4S] cluster</name>
        <dbReference type="ChEBI" id="CHEBI:49883"/>
    </ligand>
</feature>
<dbReference type="CDD" id="cd00056">
    <property type="entry name" value="ENDO3c"/>
    <property type="match status" value="1"/>
</dbReference>
<dbReference type="GO" id="GO:0006285">
    <property type="term" value="P:base-excision repair, AP site formation"/>
    <property type="evidence" value="ECO:0007669"/>
    <property type="project" value="TreeGrafter"/>
</dbReference>
<comment type="similarity">
    <text evidence="1 12">Belongs to the Nth/MutY family.</text>
</comment>
<comment type="cofactor">
    <cofactor evidence="12">
        <name>[4Fe-4S] cluster</name>
        <dbReference type="ChEBI" id="CHEBI:49883"/>
    </cofactor>
    <text evidence="12">Binds 1 [4Fe-4S] cluster.</text>
</comment>
<dbReference type="InterPro" id="IPR011257">
    <property type="entry name" value="DNA_glycosylase"/>
</dbReference>
<dbReference type="GO" id="GO:0019104">
    <property type="term" value="F:DNA N-glycosylase activity"/>
    <property type="evidence" value="ECO:0007669"/>
    <property type="project" value="UniProtKB-UniRule"/>
</dbReference>
<dbReference type="InterPro" id="IPR005759">
    <property type="entry name" value="Nth"/>
</dbReference>
<evidence type="ECO:0000256" key="11">
    <source>
        <dbReference type="ARBA" id="ARBA00023295"/>
    </source>
</evidence>
<evidence type="ECO:0000256" key="7">
    <source>
        <dbReference type="ARBA" id="ARBA00023014"/>
    </source>
</evidence>
<dbReference type="InterPro" id="IPR000445">
    <property type="entry name" value="HhH_motif"/>
</dbReference>
<dbReference type="EMBL" id="CP046996">
    <property type="protein sequence ID" value="QHA01890.1"/>
    <property type="molecule type" value="Genomic_DNA"/>
</dbReference>
<dbReference type="FunFam" id="1.10.1670.10:FF:000001">
    <property type="entry name" value="Endonuclease III"/>
    <property type="match status" value="1"/>
</dbReference>
<organism evidence="14 15">
    <name type="scientific">Dehalobacter restrictus</name>
    <dbReference type="NCBI Taxonomy" id="55583"/>
    <lineage>
        <taxon>Bacteria</taxon>
        <taxon>Bacillati</taxon>
        <taxon>Bacillota</taxon>
        <taxon>Clostridia</taxon>
        <taxon>Eubacteriales</taxon>
        <taxon>Desulfitobacteriaceae</taxon>
        <taxon>Dehalobacter</taxon>
    </lineage>
</organism>
<evidence type="ECO:0000256" key="6">
    <source>
        <dbReference type="ARBA" id="ARBA00023004"/>
    </source>
</evidence>
<dbReference type="SMART" id="SM00478">
    <property type="entry name" value="ENDO3c"/>
    <property type="match status" value="1"/>
</dbReference>
<keyword evidence="5 12" id="KW-0378">Hydrolase</keyword>
<gene>
    <name evidence="12 14" type="primary">nth</name>
    <name evidence="14" type="ORF">GQ588_06525</name>
</gene>
<dbReference type="SUPFAM" id="SSF48150">
    <property type="entry name" value="DNA-glycosylase"/>
    <property type="match status" value="1"/>
</dbReference>
<dbReference type="Gene3D" id="1.10.340.30">
    <property type="entry name" value="Hypothetical protein, domain 2"/>
    <property type="match status" value="1"/>
</dbReference>
<comment type="function">
    <text evidence="12">DNA repair enzyme that has both DNA N-glycosylase activity and AP-lyase activity. The DNA N-glycosylase activity releases various damaged pyrimidines from DNA by cleaving the N-glycosidic bond, leaving an AP (apurinic/apyrimidinic) site. The AP-lyase activity cleaves the phosphodiester bond 3' to the AP site by a beta-elimination, leaving a 3'-terminal unsaturated sugar and a product with a terminal 5'-phosphate.</text>
</comment>
<evidence type="ECO:0000256" key="12">
    <source>
        <dbReference type="HAMAP-Rule" id="MF_00942"/>
    </source>
</evidence>
<evidence type="ECO:0000256" key="5">
    <source>
        <dbReference type="ARBA" id="ARBA00022801"/>
    </source>
</evidence>
<dbReference type="AlphaFoldDB" id="A0A857DKJ6"/>
<dbReference type="Proteomes" id="UP000430508">
    <property type="component" value="Chromosome"/>
</dbReference>